<keyword evidence="3 8" id="KW-0812">Transmembrane</keyword>
<sequence length="317" mass="35885">MVIPAINCCTSFFAGLAIFSVLGYMSHNTGVAIANVTTEGPGLTFVVYPEALAQMPAPQFWAVLFFFMVVCLGMGTQFPSVETVLTGLQDEFPVLRKRRNNVIFRICVCIAGFLLGLPQTTEGGFYVLEWCDIFIGWPLLLVGFFQVVAIVWVYGLNRFSEDVYLMIGTNKKSWMIFKVYFRWAITVAIPLLLMIILCFDIYDYEPITSDSYPAWSETLGWLFVTAIMMWVPVWYVGRLAWAVWSRLSSTETFWEILRKENQPTALWGPQQAENRTIRRYQTVTRNGEELHPLNAENGGTGKENGAKNHQNGGLVSC</sequence>
<dbReference type="Pfam" id="PF00209">
    <property type="entry name" value="SNF"/>
    <property type="match status" value="1"/>
</dbReference>
<dbReference type="InterPro" id="IPR037272">
    <property type="entry name" value="SNS_sf"/>
</dbReference>
<evidence type="ECO:0000256" key="1">
    <source>
        <dbReference type="ARBA" id="ARBA00004141"/>
    </source>
</evidence>
<evidence type="ECO:0000313" key="10">
    <source>
        <dbReference type="Proteomes" id="UP000762676"/>
    </source>
</evidence>
<evidence type="ECO:0000256" key="2">
    <source>
        <dbReference type="ARBA" id="ARBA00022448"/>
    </source>
</evidence>
<feature type="binding site" evidence="6">
    <location>
        <position position="7"/>
    </location>
    <ligand>
        <name>Na(+)</name>
        <dbReference type="ChEBI" id="CHEBI:29101"/>
        <label>1</label>
    </ligand>
</feature>
<accession>A0AAV4IJD5</accession>
<name>A0AAV4IJD5_9GAST</name>
<keyword evidence="2" id="KW-0813">Transport</keyword>
<dbReference type="PANTHER" id="PTHR11616:SF241">
    <property type="entry name" value="SODIUM- AND CHLORIDE-DEPENDENT GLYCINE TRANSPORTER 2"/>
    <property type="match status" value="1"/>
</dbReference>
<dbReference type="AlphaFoldDB" id="A0AAV4IJD5"/>
<proteinExistence type="predicted"/>
<dbReference type="GO" id="GO:0005886">
    <property type="term" value="C:plasma membrane"/>
    <property type="evidence" value="ECO:0007669"/>
    <property type="project" value="TreeGrafter"/>
</dbReference>
<feature type="transmembrane region" description="Helical" evidence="8">
    <location>
        <begin position="180"/>
        <end position="202"/>
    </location>
</feature>
<comment type="subcellular location">
    <subcellularLocation>
        <location evidence="1">Membrane</location>
        <topology evidence="1">Multi-pass membrane protein</topology>
    </subcellularLocation>
</comment>
<dbReference type="PRINTS" id="PR00176">
    <property type="entry name" value="NANEUSMPORT"/>
</dbReference>
<dbReference type="SUPFAM" id="SSF161070">
    <property type="entry name" value="SNF-like"/>
    <property type="match status" value="1"/>
</dbReference>
<reference evidence="9 10" key="1">
    <citation type="journal article" date="2021" name="Elife">
        <title>Chloroplast acquisition without the gene transfer in kleptoplastic sea slugs, Plakobranchus ocellatus.</title>
        <authorList>
            <person name="Maeda T."/>
            <person name="Takahashi S."/>
            <person name="Yoshida T."/>
            <person name="Shimamura S."/>
            <person name="Takaki Y."/>
            <person name="Nagai Y."/>
            <person name="Toyoda A."/>
            <person name="Suzuki Y."/>
            <person name="Arimoto A."/>
            <person name="Ishii H."/>
            <person name="Satoh N."/>
            <person name="Nishiyama T."/>
            <person name="Hasebe M."/>
            <person name="Maruyama T."/>
            <person name="Minagawa J."/>
            <person name="Obokata J."/>
            <person name="Shigenobu S."/>
        </authorList>
    </citation>
    <scope>NUCLEOTIDE SEQUENCE [LARGE SCALE GENOMIC DNA]</scope>
</reference>
<dbReference type="GO" id="GO:0005283">
    <property type="term" value="F:amino acid:sodium symporter activity"/>
    <property type="evidence" value="ECO:0007669"/>
    <property type="project" value="TreeGrafter"/>
</dbReference>
<keyword evidence="6" id="KW-0479">Metal-binding</keyword>
<keyword evidence="6" id="KW-0915">Sodium</keyword>
<gene>
    <name evidence="9" type="ORF">ElyMa_006638500</name>
</gene>
<feature type="region of interest" description="Disordered" evidence="7">
    <location>
        <begin position="289"/>
        <end position="317"/>
    </location>
</feature>
<evidence type="ECO:0000256" key="3">
    <source>
        <dbReference type="ARBA" id="ARBA00022692"/>
    </source>
</evidence>
<dbReference type="PANTHER" id="PTHR11616">
    <property type="entry name" value="SODIUM/CHLORIDE DEPENDENT TRANSPORTER"/>
    <property type="match status" value="1"/>
</dbReference>
<keyword evidence="4 8" id="KW-1133">Transmembrane helix</keyword>
<keyword evidence="5 8" id="KW-0472">Membrane</keyword>
<dbReference type="InterPro" id="IPR000175">
    <property type="entry name" value="Na/ntran_symport"/>
</dbReference>
<keyword evidence="10" id="KW-1185">Reference proteome</keyword>
<dbReference type="GO" id="GO:0089718">
    <property type="term" value="P:amino acid import across plasma membrane"/>
    <property type="evidence" value="ECO:0007669"/>
    <property type="project" value="TreeGrafter"/>
</dbReference>
<evidence type="ECO:0000256" key="4">
    <source>
        <dbReference type="ARBA" id="ARBA00022989"/>
    </source>
</evidence>
<feature type="binding site" evidence="6">
    <location>
        <position position="72"/>
    </location>
    <ligand>
        <name>Na(+)</name>
        <dbReference type="ChEBI" id="CHEBI:29101"/>
        <label>1</label>
    </ligand>
</feature>
<feature type="transmembrane region" description="Helical" evidence="8">
    <location>
        <begin position="102"/>
        <end position="121"/>
    </location>
</feature>
<feature type="transmembrane region" description="Helical" evidence="8">
    <location>
        <begin position="222"/>
        <end position="244"/>
    </location>
</feature>
<evidence type="ECO:0000256" key="8">
    <source>
        <dbReference type="SAM" id="Phobius"/>
    </source>
</evidence>
<comment type="caution">
    <text evidence="9">The sequence shown here is derived from an EMBL/GenBank/DDBJ whole genome shotgun (WGS) entry which is preliminary data.</text>
</comment>
<evidence type="ECO:0000256" key="7">
    <source>
        <dbReference type="SAM" id="MobiDB-lite"/>
    </source>
</evidence>
<dbReference type="Proteomes" id="UP000762676">
    <property type="component" value="Unassembled WGS sequence"/>
</dbReference>
<protein>
    <submittedName>
        <fullName evidence="9">Sodium- and chloride-dependent glycine transporter 1-like</fullName>
    </submittedName>
</protein>
<evidence type="ECO:0000256" key="5">
    <source>
        <dbReference type="ARBA" id="ARBA00023136"/>
    </source>
</evidence>
<evidence type="ECO:0000313" key="9">
    <source>
        <dbReference type="EMBL" id="GFS10080.1"/>
    </source>
</evidence>
<dbReference type="PROSITE" id="PS50267">
    <property type="entry name" value="NA_NEUROTRAN_SYMP_3"/>
    <property type="match status" value="1"/>
</dbReference>
<feature type="transmembrane region" description="Helical" evidence="8">
    <location>
        <begin position="133"/>
        <end position="156"/>
    </location>
</feature>
<evidence type="ECO:0000256" key="6">
    <source>
        <dbReference type="PIRSR" id="PIRSR600175-1"/>
    </source>
</evidence>
<dbReference type="EMBL" id="BMAT01013315">
    <property type="protein sequence ID" value="GFS10080.1"/>
    <property type="molecule type" value="Genomic_DNA"/>
</dbReference>
<feature type="transmembrane region" description="Helical" evidence="8">
    <location>
        <begin position="58"/>
        <end position="81"/>
    </location>
</feature>
<organism evidence="9 10">
    <name type="scientific">Elysia marginata</name>
    <dbReference type="NCBI Taxonomy" id="1093978"/>
    <lineage>
        <taxon>Eukaryota</taxon>
        <taxon>Metazoa</taxon>
        <taxon>Spiralia</taxon>
        <taxon>Lophotrochozoa</taxon>
        <taxon>Mollusca</taxon>
        <taxon>Gastropoda</taxon>
        <taxon>Heterobranchia</taxon>
        <taxon>Euthyneura</taxon>
        <taxon>Panpulmonata</taxon>
        <taxon>Sacoglossa</taxon>
        <taxon>Placobranchoidea</taxon>
        <taxon>Plakobranchidae</taxon>
        <taxon>Elysia</taxon>
    </lineage>
</organism>
<feature type="compositionally biased region" description="Polar residues" evidence="7">
    <location>
        <begin position="307"/>
        <end position="317"/>
    </location>
</feature>
<dbReference type="GO" id="GO:0046872">
    <property type="term" value="F:metal ion binding"/>
    <property type="evidence" value="ECO:0007669"/>
    <property type="project" value="UniProtKB-KW"/>
</dbReference>